<organism evidence="1">
    <name type="scientific">uncultured alpha proteobacterium HF0070_05I22</name>
    <dbReference type="NCBI Taxonomy" id="710803"/>
    <lineage>
        <taxon>Bacteria</taxon>
        <taxon>Pseudomonadati</taxon>
        <taxon>Pseudomonadota</taxon>
        <taxon>Alphaproteobacteria</taxon>
        <taxon>environmental samples</taxon>
    </lineage>
</organism>
<dbReference type="EMBL" id="GU474907">
    <property type="protein sequence ID" value="ADI19031.1"/>
    <property type="molecule type" value="Genomic_DNA"/>
</dbReference>
<proteinExistence type="predicted"/>
<dbReference type="AlphaFoldDB" id="E0XX90"/>
<name>E0XX90_9PROT</name>
<evidence type="ECO:0000313" key="1">
    <source>
        <dbReference type="EMBL" id="ADI19031.1"/>
    </source>
</evidence>
<sequence>MFRLFGLLLVATLFSFGMTFPIVTFANERFIPIELWLGGNITTSRKLSFPEVDFEFGYKERHKIKGPINWENSKTRENIRVYVRSRFSKKLNKEISQLWTYTNNNQCLGRVFDNRGNRVIENGCKFPIGLWKEGESRSFSSNYYDEKKGHYKRTSMVTILNLGKDENSCIEFKWKSSQKNLLVDENVYEYCPKVGLIRVNGKKRF</sequence>
<protein>
    <submittedName>
        <fullName evidence="1">Uncharacterized protein</fullName>
    </submittedName>
</protein>
<reference evidence="1" key="1">
    <citation type="journal article" date="2011" name="Environ. Microbiol.">
        <title>Time-series analyses of Monterey Bay coastal microbial picoplankton using a 'genome proxy' microarray.</title>
        <authorList>
            <person name="Rich V.I."/>
            <person name="Pham V.D."/>
            <person name="Eppley J."/>
            <person name="Shi Y."/>
            <person name="DeLong E.F."/>
        </authorList>
    </citation>
    <scope>NUCLEOTIDE SEQUENCE</scope>
</reference>
<accession>E0XX90</accession>